<keyword evidence="1" id="KW-0812">Transmembrane</keyword>
<dbReference type="AlphaFoldDB" id="A0A5K7XIR2"/>
<dbReference type="InterPro" id="IPR012867">
    <property type="entry name" value="DUF1648"/>
</dbReference>
<feature type="transmembrane region" description="Helical" evidence="1">
    <location>
        <begin position="139"/>
        <end position="158"/>
    </location>
</feature>
<feature type="transmembrane region" description="Helical" evidence="1">
    <location>
        <begin position="51"/>
        <end position="76"/>
    </location>
</feature>
<accession>A0A5K7XIR2</accession>
<feature type="transmembrane region" description="Helical" evidence="1">
    <location>
        <begin position="102"/>
        <end position="124"/>
    </location>
</feature>
<name>A0A5K7XIR2_9BACT</name>
<dbReference type="Proteomes" id="UP000326837">
    <property type="component" value="Chromosome"/>
</dbReference>
<dbReference type="RefSeq" id="WP_152099709.1">
    <property type="nucleotide sequence ID" value="NZ_AP021861.1"/>
</dbReference>
<gene>
    <name evidence="3" type="ORF">PLANPX_3675</name>
</gene>
<proteinExistence type="predicted"/>
<sequence length="165" mass="18063">MGKLAPPVIAVVGYFGFLAAMAATYSRLPEVVASHFNANGVPNGWMPRDSYVWTMVGIVTFTTALLAGMFALVRYLPKGMVNLPNRDYWLAPERRDETSRALGSYGLVMAGLVSLNFLGLQLLVVKANESQPVELSSGVWWILAGFLAITGVMTVAIYRRFSRTL</sequence>
<feature type="domain" description="DUF1648" evidence="2">
    <location>
        <begin position="18"/>
        <end position="58"/>
    </location>
</feature>
<evidence type="ECO:0000256" key="1">
    <source>
        <dbReference type="SAM" id="Phobius"/>
    </source>
</evidence>
<evidence type="ECO:0000313" key="4">
    <source>
        <dbReference type="Proteomes" id="UP000326837"/>
    </source>
</evidence>
<keyword evidence="1" id="KW-0472">Membrane</keyword>
<keyword evidence="4" id="KW-1185">Reference proteome</keyword>
<dbReference type="KEGG" id="lpav:PLANPX_3675"/>
<evidence type="ECO:0000259" key="2">
    <source>
        <dbReference type="Pfam" id="PF07853"/>
    </source>
</evidence>
<organism evidence="3 4">
    <name type="scientific">Lacipirellula parvula</name>
    <dbReference type="NCBI Taxonomy" id="2650471"/>
    <lineage>
        <taxon>Bacteria</taxon>
        <taxon>Pseudomonadati</taxon>
        <taxon>Planctomycetota</taxon>
        <taxon>Planctomycetia</taxon>
        <taxon>Pirellulales</taxon>
        <taxon>Lacipirellulaceae</taxon>
        <taxon>Lacipirellula</taxon>
    </lineage>
</organism>
<protein>
    <recommendedName>
        <fullName evidence="2">DUF1648 domain-containing protein</fullName>
    </recommendedName>
</protein>
<dbReference type="Pfam" id="PF07853">
    <property type="entry name" value="DUF1648"/>
    <property type="match status" value="1"/>
</dbReference>
<dbReference type="EMBL" id="AP021861">
    <property type="protein sequence ID" value="BBO34063.1"/>
    <property type="molecule type" value="Genomic_DNA"/>
</dbReference>
<keyword evidence="1" id="KW-1133">Transmembrane helix</keyword>
<reference evidence="4" key="1">
    <citation type="submission" date="2019-10" db="EMBL/GenBank/DDBJ databases">
        <title>Lacipirellula parvula gen. nov., sp. nov., representing a lineage of planctomycetes widespread in freshwater anoxic habitats, and description of the family Lacipirellulaceae.</title>
        <authorList>
            <person name="Dedysh S.N."/>
            <person name="Kulichevskaya I.S."/>
            <person name="Beletsky A.V."/>
            <person name="Rakitin A.L."/>
            <person name="Mardanov A.V."/>
            <person name="Ivanova A.A."/>
            <person name="Saltykova V.X."/>
            <person name="Rijpstra W.I.C."/>
            <person name="Sinninghe Damste J.S."/>
            <person name="Ravin N.V."/>
        </authorList>
    </citation>
    <scope>NUCLEOTIDE SEQUENCE [LARGE SCALE GENOMIC DNA]</scope>
    <source>
        <strain evidence="4">PX69</strain>
    </source>
</reference>
<evidence type="ECO:0000313" key="3">
    <source>
        <dbReference type="EMBL" id="BBO34063.1"/>
    </source>
</evidence>